<keyword evidence="1" id="KW-1133">Transmembrane helix</keyword>
<feature type="domain" description="DUF1206" evidence="2">
    <location>
        <begin position="176"/>
        <end position="243"/>
    </location>
</feature>
<organism evidence="3 4">
    <name type="scientific">Pontibacter aydingkolensis</name>
    <dbReference type="NCBI Taxonomy" id="1911536"/>
    <lineage>
        <taxon>Bacteria</taxon>
        <taxon>Pseudomonadati</taxon>
        <taxon>Bacteroidota</taxon>
        <taxon>Cytophagia</taxon>
        <taxon>Cytophagales</taxon>
        <taxon>Hymenobacteraceae</taxon>
        <taxon>Pontibacter</taxon>
    </lineage>
</organism>
<name>A0ABS7CVH8_9BACT</name>
<feature type="domain" description="DUF1206" evidence="2">
    <location>
        <begin position="2"/>
        <end position="69"/>
    </location>
</feature>
<dbReference type="EMBL" id="JAHYXK010000009">
    <property type="protein sequence ID" value="MBW7467829.1"/>
    <property type="molecule type" value="Genomic_DNA"/>
</dbReference>
<reference evidence="3 4" key="1">
    <citation type="journal article" date="2016" name="Int. J. Syst. Evol. Microbiol.">
        <title>Pontibacter aydingkolensis sp. nov., isolated from soil of a salt lake.</title>
        <authorList>
            <person name="Osman G."/>
            <person name="Zhang T."/>
            <person name="Lou K."/>
            <person name="Gao Y."/>
            <person name="Chang W."/>
            <person name="Lin Q."/>
            <person name="Yang H.M."/>
            <person name="Huo X.D."/>
            <person name="Wang N."/>
        </authorList>
    </citation>
    <scope>NUCLEOTIDE SEQUENCE [LARGE SCALE GENOMIC DNA]</scope>
    <source>
        <strain evidence="3 4">KACC 19255</strain>
    </source>
</reference>
<feature type="transmembrane region" description="Helical" evidence="1">
    <location>
        <begin position="84"/>
        <end position="105"/>
    </location>
</feature>
<accession>A0ABS7CVH8</accession>
<feature type="transmembrane region" description="Helical" evidence="1">
    <location>
        <begin position="217"/>
        <end position="238"/>
    </location>
</feature>
<feature type="transmembrane region" description="Helical" evidence="1">
    <location>
        <begin position="125"/>
        <end position="149"/>
    </location>
</feature>
<evidence type="ECO:0000259" key="2">
    <source>
        <dbReference type="Pfam" id="PF06724"/>
    </source>
</evidence>
<keyword evidence="1" id="KW-0812">Transmembrane</keyword>
<feature type="transmembrane region" description="Helical" evidence="1">
    <location>
        <begin position="45"/>
        <end position="64"/>
    </location>
</feature>
<dbReference type="Proteomes" id="UP000813018">
    <property type="component" value="Unassembled WGS sequence"/>
</dbReference>
<dbReference type="Pfam" id="PF06724">
    <property type="entry name" value="DUF1206"/>
    <property type="match status" value="3"/>
</dbReference>
<evidence type="ECO:0000313" key="4">
    <source>
        <dbReference type="Proteomes" id="UP000813018"/>
    </source>
</evidence>
<sequence length="247" mass="26952">MAAKGIVYSLIGFLAAKAALGIGVEAYDVERKDVFLFIEDLFMGGVLLGLVALGLGFYSLWRWLQAITDTEKKGSSLKGMAYRLRYAGSGLLYGLLAFIAAGLSIGDGSERDRQEVIISVLHKPLGHLVIMSAAATVALAGVYQVYVGLSGRYTRKVREQGLDRKTEDTMIFTGKVGHIARGLVWGILSYLLARMALGLRKTDDSGNAFEFMQGFPYGPYLVGAMALGLLCYSLFIFIEATYRYQDP</sequence>
<protein>
    <submittedName>
        <fullName evidence="3">DUF1206 domain-containing protein</fullName>
    </submittedName>
</protein>
<gene>
    <name evidence="3" type="ORF">K0O23_12195</name>
</gene>
<keyword evidence="1" id="KW-0472">Membrane</keyword>
<keyword evidence="4" id="KW-1185">Reference proteome</keyword>
<dbReference type="RefSeq" id="WP_219877706.1">
    <property type="nucleotide sequence ID" value="NZ_JAHYXK010000009.1"/>
</dbReference>
<evidence type="ECO:0000313" key="3">
    <source>
        <dbReference type="EMBL" id="MBW7467829.1"/>
    </source>
</evidence>
<dbReference type="InterPro" id="IPR009597">
    <property type="entry name" value="DUF1206"/>
</dbReference>
<evidence type="ECO:0000256" key="1">
    <source>
        <dbReference type="SAM" id="Phobius"/>
    </source>
</evidence>
<proteinExistence type="predicted"/>
<feature type="domain" description="DUF1206" evidence="2">
    <location>
        <begin position="86"/>
        <end position="149"/>
    </location>
</feature>
<comment type="caution">
    <text evidence="3">The sequence shown here is derived from an EMBL/GenBank/DDBJ whole genome shotgun (WGS) entry which is preliminary data.</text>
</comment>
<feature type="transmembrane region" description="Helical" evidence="1">
    <location>
        <begin position="179"/>
        <end position="197"/>
    </location>
</feature>